<comment type="subcellular location">
    <subcellularLocation>
        <location evidence="1">Membrane</location>
        <topology evidence="1">Multi-pass membrane protein</topology>
    </subcellularLocation>
</comment>
<dbReference type="InterPro" id="IPR015683">
    <property type="entry name" value="Ionotropic_Glu_rcpt"/>
</dbReference>
<evidence type="ECO:0000256" key="11">
    <source>
        <dbReference type="SAM" id="MobiDB-lite"/>
    </source>
</evidence>
<keyword evidence="5" id="KW-0406">Ion transport</keyword>
<evidence type="ECO:0000256" key="1">
    <source>
        <dbReference type="ARBA" id="ARBA00004141"/>
    </source>
</evidence>
<feature type="transmembrane region" description="Helical" evidence="12">
    <location>
        <begin position="283"/>
        <end position="301"/>
    </location>
</feature>
<name>A0A1Q9DQ81_SYMMI</name>
<evidence type="ECO:0000256" key="9">
    <source>
        <dbReference type="ARBA" id="ARBA00023286"/>
    </source>
</evidence>
<proteinExistence type="predicted"/>
<keyword evidence="8" id="KW-0325">Glycoprotein</keyword>
<feature type="region of interest" description="Disordered" evidence="11">
    <location>
        <begin position="589"/>
        <end position="624"/>
    </location>
</feature>
<reference evidence="15 16" key="1">
    <citation type="submission" date="2016-02" db="EMBL/GenBank/DDBJ databases">
        <title>Genome analysis of coral dinoflagellate symbionts highlights evolutionary adaptations to a symbiotic lifestyle.</title>
        <authorList>
            <person name="Aranda M."/>
            <person name="Li Y."/>
            <person name="Liew Y.J."/>
            <person name="Baumgarten S."/>
            <person name="Simakov O."/>
            <person name="Wilson M."/>
            <person name="Piel J."/>
            <person name="Ashoor H."/>
            <person name="Bougouffa S."/>
            <person name="Bajic V.B."/>
            <person name="Ryu T."/>
            <person name="Ravasi T."/>
            <person name="Bayer T."/>
            <person name="Micklem G."/>
            <person name="Kim H."/>
            <person name="Bhak J."/>
            <person name="Lajeunesse T.C."/>
            <person name="Voolstra C.R."/>
        </authorList>
    </citation>
    <scope>NUCLEOTIDE SEQUENCE [LARGE SCALE GENOMIC DNA]</scope>
    <source>
        <strain evidence="15 16">CCMP2467</strain>
    </source>
</reference>
<keyword evidence="3 12" id="KW-0812">Transmembrane</keyword>
<dbReference type="GO" id="GO:0015276">
    <property type="term" value="F:ligand-gated monoatomic ion channel activity"/>
    <property type="evidence" value="ECO:0007669"/>
    <property type="project" value="InterPro"/>
</dbReference>
<evidence type="ECO:0000256" key="13">
    <source>
        <dbReference type="SAM" id="SignalP"/>
    </source>
</evidence>
<sequence>MVLRVLAWVAAGSLSLAEHAPECPCINASSTLFTDLQTELVAQGLDASYGMTGCHAYDANSSSVGCESNAARYCLSQWCYVDMTLCPINKLLCLAEGGLEGSDASPHCRTRPHFRSTVQTNMSLYYSYETCGYMNNYDLSALFSQLGGTTIKVAAAAHTAWVIIKKDALGQDVFGGALYDIFIESLVLIQPPPVMKLIPGWATQQSRAIFPSSSYTACVHDVAIGVLDVCIGDLWLTPERQQLSMFSPTLRDDYFYLVVPTTLEGASFSDRLLRPFLPFTLEAWAVLAAFLCGMSLLLYFLHYFEQGQGCPCPVRGLSEVPELGKTCFNVWHDFLLGQSTVETERSPALKLLSLGFSFFVLVTLASYTASLASMLVTQKQAVAPISNIQDAIDLEVPICLASQLVPTLTQVYPRSILVDIGGWPEDGARNIYSGNCGAMILSQTLIDMLHAGLFQERDCRDLAAGLITQEEAHCTTDSRGNPRNDCKLDRVGDILLAIPVAFPLSQRAFRSLSYALTAGLARGMLQDAIRANEFAFPAPNCEKILERSSLDGLQAGDMVGTIMISVFILGIGVACCAGQTVAKRLWPEAEASEHPDANEKATISEAEPPDAKEEATISEAKHPNAYEELMISQAEVIRTV</sequence>
<evidence type="ECO:0000256" key="3">
    <source>
        <dbReference type="ARBA" id="ARBA00022692"/>
    </source>
</evidence>
<comment type="caution">
    <text evidence="15">The sequence shown here is derived from an EMBL/GenBank/DDBJ whole genome shotgun (WGS) entry which is preliminary data.</text>
</comment>
<evidence type="ECO:0000256" key="7">
    <source>
        <dbReference type="ARBA" id="ARBA00023170"/>
    </source>
</evidence>
<evidence type="ECO:0000313" key="16">
    <source>
        <dbReference type="Proteomes" id="UP000186817"/>
    </source>
</evidence>
<evidence type="ECO:0000256" key="4">
    <source>
        <dbReference type="ARBA" id="ARBA00022989"/>
    </source>
</evidence>
<accession>A0A1Q9DQ81</accession>
<keyword evidence="2" id="KW-0813">Transport</keyword>
<gene>
    <name evidence="15" type="primary">GLR3.2</name>
    <name evidence="15" type="ORF">AK812_SmicGene20367</name>
</gene>
<evidence type="ECO:0000256" key="6">
    <source>
        <dbReference type="ARBA" id="ARBA00023136"/>
    </source>
</evidence>
<feature type="chain" id="PRO_5012728802" evidence="13">
    <location>
        <begin position="18"/>
        <end position="640"/>
    </location>
</feature>
<dbReference type="SUPFAM" id="SSF53850">
    <property type="entry name" value="Periplasmic binding protein-like II"/>
    <property type="match status" value="1"/>
</dbReference>
<evidence type="ECO:0000256" key="10">
    <source>
        <dbReference type="ARBA" id="ARBA00023303"/>
    </source>
</evidence>
<dbReference type="Gene3D" id="1.10.287.70">
    <property type="match status" value="1"/>
</dbReference>
<keyword evidence="4 12" id="KW-1133">Transmembrane helix</keyword>
<dbReference type="PANTHER" id="PTHR18966">
    <property type="entry name" value="IONOTROPIC GLUTAMATE RECEPTOR"/>
    <property type="match status" value="1"/>
</dbReference>
<evidence type="ECO:0000256" key="5">
    <source>
        <dbReference type="ARBA" id="ARBA00023065"/>
    </source>
</evidence>
<keyword evidence="10" id="KW-0407">Ion channel</keyword>
<dbReference type="EMBL" id="LSRX01000438">
    <property type="protein sequence ID" value="OLP97322.1"/>
    <property type="molecule type" value="Genomic_DNA"/>
</dbReference>
<evidence type="ECO:0000313" key="15">
    <source>
        <dbReference type="EMBL" id="OLP97322.1"/>
    </source>
</evidence>
<keyword evidence="16" id="KW-1185">Reference proteome</keyword>
<dbReference type="GO" id="GO:0016020">
    <property type="term" value="C:membrane"/>
    <property type="evidence" value="ECO:0007669"/>
    <property type="project" value="UniProtKB-SubCell"/>
</dbReference>
<feature type="compositionally biased region" description="Basic and acidic residues" evidence="11">
    <location>
        <begin position="589"/>
        <end position="599"/>
    </location>
</feature>
<dbReference type="Proteomes" id="UP000186817">
    <property type="component" value="Unassembled WGS sequence"/>
</dbReference>
<dbReference type="AlphaFoldDB" id="A0A1Q9DQ81"/>
<keyword evidence="13" id="KW-0732">Signal</keyword>
<evidence type="ECO:0000256" key="2">
    <source>
        <dbReference type="ARBA" id="ARBA00022448"/>
    </source>
</evidence>
<evidence type="ECO:0000256" key="8">
    <source>
        <dbReference type="ARBA" id="ARBA00023180"/>
    </source>
</evidence>
<dbReference type="InterPro" id="IPR001320">
    <property type="entry name" value="Iontro_rcpt_C"/>
</dbReference>
<organism evidence="15 16">
    <name type="scientific">Symbiodinium microadriaticum</name>
    <name type="common">Dinoflagellate</name>
    <name type="synonym">Zooxanthella microadriatica</name>
    <dbReference type="NCBI Taxonomy" id="2951"/>
    <lineage>
        <taxon>Eukaryota</taxon>
        <taxon>Sar</taxon>
        <taxon>Alveolata</taxon>
        <taxon>Dinophyceae</taxon>
        <taxon>Suessiales</taxon>
        <taxon>Symbiodiniaceae</taxon>
        <taxon>Symbiodinium</taxon>
    </lineage>
</organism>
<keyword evidence="7 15" id="KW-0675">Receptor</keyword>
<protein>
    <submittedName>
        <fullName evidence="15">Glutamate receptor 3.2</fullName>
    </submittedName>
</protein>
<feature type="signal peptide" evidence="13">
    <location>
        <begin position="1"/>
        <end position="17"/>
    </location>
</feature>
<feature type="compositionally biased region" description="Basic and acidic residues" evidence="11">
    <location>
        <begin position="609"/>
        <end position="624"/>
    </location>
</feature>
<feature type="transmembrane region" description="Helical" evidence="12">
    <location>
        <begin position="351"/>
        <end position="376"/>
    </location>
</feature>
<dbReference type="OrthoDB" id="5984008at2759"/>
<evidence type="ECO:0000256" key="12">
    <source>
        <dbReference type="SAM" id="Phobius"/>
    </source>
</evidence>
<dbReference type="Pfam" id="PF00060">
    <property type="entry name" value="Lig_chan"/>
    <property type="match status" value="1"/>
</dbReference>
<evidence type="ECO:0000259" key="14">
    <source>
        <dbReference type="Pfam" id="PF00060"/>
    </source>
</evidence>
<keyword evidence="9" id="KW-1071">Ligand-gated ion channel</keyword>
<feature type="domain" description="Ionotropic glutamate receptor C-terminal" evidence="14">
    <location>
        <begin position="281"/>
        <end position="492"/>
    </location>
</feature>
<keyword evidence="6 12" id="KW-0472">Membrane</keyword>